<protein>
    <submittedName>
        <fullName evidence="2">Uncharacterized protein</fullName>
    </submittedName>
</protein>
<reference evidence="2 3" key="1">
    <citation type="submission" date="2020-08" db="EMBL/GenBank/DDBJ databases">
        <title>Genomic Encyclopedia of Type Strains, Phase III (KMG-III): the genomes of soil and plant-associated and newly described type strains.</title>
        <authorList>
            <person name="Whitman W."/>
        </authorList>
    </citation>
    <scope>NUCLEOTIDE SEQUENCE [LARGE SCALE GENOMIC DNA]</scope>
    <source>
        <strain evidence="2 3">CECT 8897</strain>
    </source>
</reference>
<evidence type="ECO:0000313" key="2">
    <source>
        <dbReference type="EMBL" id="MBB3122208.1"/>
    </source>
</evidence>
<dbReference type="EMBL" id="JACHXD010000025">
    <property type="protein sequence ID" value="MBB3122208.1"/>
    <property type="molecule type" value="Genomic_DNA"/>
</dbReference>
<feature type="region of interest" description="Disordered" evidence="1">
    <location>
        <begin position="55"/>
        <end position="103"/>
    </location>
</feature>
<proteinExistence type="predicted"/>
<accession>A0A7W5BFW6</accession>
<gene>
    <name evidence="2" type="ORF">FHS03_005305</name>
</gene>
<sequence length="103" mass="11786">MRDTWELVVEDLLFNASVKRFKRSINTQQLLKVEVGDDDIKEVFGGMTRCSMFTHEGGAEDPPPLPSPDDLDQDLTALTETVERMKSRSDDVERRRKEKGIFA</sequence>
<evidence type="ECO:0000256" key="1">
    <source>
        <dbReference type="SAM" id="MobiDB-lite"/>
    </source>
</evidence>
<dbReference type="Proteomes" id="UP000541535">
    <property type="component" value="Unassembled WGS sequence"/>
</dbReference>
<comment type="caution">
    <text evidence="2">The sequence shown here is derived from an EMBL/GenBank/DDBJ whole genome shotgun (WGS) entry which is preliminary data.</text>
</comment>
<evidence type="ECO:0000313" key="3">
    <source>
        <dbReference type="Proteomes" id="UP000541535"/>
    </source>
</evidence>
<organism evidence="2 3">
    <name type="scientific">Pseudoduganella violacea</name>
    <dbReference type="NCBI Taxonomy" id="1715466"/>
    <lineage>
        <taxon>Bacteria</taxon>
        <taxon>Pseudomonadati</taxon>
        <taxon>Pseudomonadota</taxon>
        <taxon>Betaproteobacteria</taxon>
        <taxon>Burkholderiales</taxon>
        <taxon>Oxalobacteraceae</taxon>
        <taxon>Telluria group</taxon>
        <taxon>Pseudoduganella</taxon>
    </lineage>
</organism>
<dbReference type="RefSeq" id="WP_183443872.1">
    <property type="nucleotide sequence ID" value="NZ_JACHXD010000025.1"/>
</dbReference>
<feature type="compositionally biased region" description="Basic and acidic residues" evidence="1">
    <location>
        <begin position="81"/>
        <end position="95"/>
    </location>
</feature>
<keyword evidence="3" id="KW-1185">Reference proteome</keyword>
<name>A0A7W5BFW6_9BURK</name>
<dbReference type="AlphaFoldDB" id="A0A7W5BFW6"/>